<evidence type="ECO:0000313" key="4">
    <source>
        <dbReference type="EMBL" id="QNK41006.1"/>
    </source>
</evidence>
<sequence length="165" mass="17867">MELVKSIYPENPAGRYKLLKQQMEVLLDGETDWVANLANAAALLNGALPNINWVGFYRLVNGELLLGPFQGKTACIHIPFGKGVCGTAAAKNKTQVVADVHRFEGHIACDSDSASELVIPLRIKDGVVGVLDIDSPVLKRFSDEDARALEEIAEMISGGCEWTKS</sequence>
<dbReference type="GO" id="GO:0005829">
    <property type="term" value="C:cytosol"/>
    <property type="evidence" value="ECO:0007669"/>
    <property type="project" value="TreeGrafter"/>
</dbReference>
<dbReference type="PROSITE" id="PS01320">
    <property type="entry name" value="UPF0067"/>
    <property type="match status" value="1"/>
</dbReference>
<evidence type="ECO:0000313" key="5">
    <source>
        <dbReference type="Proteomes" id="UP000469440"/>
    </source>
</evidence>
<dbReference type="Proteomes" id="UP000469440">
    <property type="component" value="Unassembled WGS sequence"/>
</dbReference>
<reference evidence="3 5" key="1">
    <citation type="submission" date="2019-09" db="EMBL/GenBank/DDBJ databases">
        <title>Genome sequence of Clostridium sp. EA1.</title>
        <authorList>
            <person name="Poehlein A."/>
            <person name="Bengelsdorf F.R."/>
            <person name="Daniel R."/>
        </authorList>
    </citation>
    <scope>NUCLEOTIDE SEQUENCE [LARGE SCALE GENOMIC DNA]</scope>
    <source>
        <strain evidence="3 5">EA1</strain>
    </source>
</reference>
<dbReference type="InterPro" id="IPR000614">
    <property type="entry name" value="FRMsr_CS"/>
</dbReference>
<proteinExistence type="inferred from homology"/>
<keyword evidence="5" id="KW-1185">Reference proteome</keyword>
<dbReference type="Proteomes" id="UP000515909">
    <property type="component" value="Chromosome"/>
</dbReference>
<feature type="domain" description="GAF" evidence="2">
    <location>
        <begin position="54"/>
        <end position="156"/>
    </location>
</feature>
<keyword evidence="3" id="KW-0560">Oxidoreductase</keyword>
<dbReference type="SUPFAM" id="SSF55781">
    <property type="entry name" value="GAF domain-like"/>
    <property type="match status" value="1"/>
</dbReference>
<dbReference type="FunFam" id="3.30.450.40:FF:000008">
    <property type="entry name" value="GAF domain-containing proteins"/>
    <property type="match status" value="1"/>
</dbReference>
<dbReference type="RefSeq" id="WP_156990688.1">
    <property type="nucleotide sequence ID" value="NZ_CP060286.1"/>
</dbReference>
<dbReference type="OrthoDB" id="9796252at2"/>
<dbReference type="Gene3D" id="3.30.450.40">
    <property type="match status" value="1"/>
</dbReference>
<dbReference type="KEGG" id="cfem:HCR03_01395"/>
<reference evidence="4 6" key="2">
    <citation type="submission" date="2020-08" db="EMBL/GenBank/DDBJ databases">
        <title>The isolate Caproiciproducens sp. 7D4C2 produces n-caproate at mildly acidic conditions from hexoses: genome and rBOX comparison with related strains and chain-elongating bacteria.</title>
        <authorList>
            <person name="Esquivel-Elizondo S."/>
            <person name="Bagci C."/>
            <person name="Temovska M."/>
            <person name="Jeon B.S."/>
            <person name="Bessarab I."/>
            <person name="Williams R.B.H."/>
            <person name="Huson D.H."/>
            <person name="Angenent L.T."/>
        </authorList>
    </citation>
    <scope>NUCLEOTIDE SEQUENCE [LARGE SCALE GENOMIC DNA]</scope>
    <source>
        <strain evidence="4 6">7D4C2</strain>
    </source>
</reference>
<accession>A0A6N8I052</accession>
<dbReference type="Pfam" id="PF13185">
    <property type="entry name" value="GAF_2"/>
    <property type="match status" value="1"/>
</dbReference>
<accession>A0A7G8TBL5</accession>
<dbReference type="GO" id="GO:0033745">
    <property type="term" value="F:L-methionine-(R)-S-oxide reductase activity"/>
    <property type="evidence" value="ECO:0007669"/>
    <property type="project" value="UniProtKB-EC"/>
</dbReference>
<protein>
    <submittedName>
        <fullName evidence="3">Free methionine-R-sulfoxide reductase</fullName>
        <ecNumber evidence="3">1.8.4.14</ecNumber>
    </submittedName>
    <submittedName>
        <fullName evidence="4">GAF domain-containing protein</fullName>
    </submittedName>
</protein>
<dbReference type="AlphaFoldDB" id="A0A6N8I052"/>
<gene>
    <name evidence="3" type="primary">msrC</name>
    <name evidence="3" type="ORF">CAFE_22070</name>
    <name evidence="4" type="ORF">HCR03_01395</name>
</gene>
<dbReference type="InterPro" id="IPR051330">
    <property type="entry name" value="Phosphatase_reg/MetRdx"/>
</dbReference>
<evidence type="ECO:0000313" key="3">
    <source>
        <dbReference type="EMBL" id="MVB11491.1"/>
    </source>
</evidence>
<comment type="similarity">
    <text evidence="1">Belongs to the free Met sulfoxide reductase family.</text>
</comment>
<dbReference type="PANTHER" id="PTHR21021">
    <property type="entry name" value="GAF/PUTATIVE CYTOSKELETAL PROTEIN"/>
    <property type="match status" value="1"/>
</dbReference>
<dbReference type="PANTHER" id="PTHR21021:SF15">
    <property type="entry name" value="FREE METHIONINE-R-SULFOXIDE REDUCTASE"/>
    <property type="match status" value="1"/>
</dbReference>
<dbReference type="InterPro" id="IPR003018">
    <property type="entry name" value="GAF"/>
</dbReference>
<evidence type="ECO:0000259" key="2">
    <source>
        <dbReference type="Pfam" id="PF13185"/>
    </source>
</evidence>
<evidence type="ECO:0000256" key="1">
    <source>
        <dbReference type="ARBA" id="ARBA00038454"/>
    </source>
</evidence>
<evidence type="ECO:0000313" key="6">
    <source>
        <dbReference type="Proteomes" id="UP000515909"/>
    </source>
</evidence>
<dbReference type="EMBL" id="VWXL01000058">
    <property type="protein sequence ID" value="MVB11491.1"/>
    <property type="molecule type" value="Genomic_DNA"/>
</dbReference>
<organism evidence="3 5">
    <name type="scientific">Caproicibacter fermentans</name>
    <dbReference type="NCBI Taxonomy" id="2576756"/>
    <lineage>
        <taxon>Bacteria</taxon>
        <taxon>Bacillati</taxon>
        <taxon>Bacillota</taxon>
        <taxon>Clostridia</taxon>
        <taxon>Eubacteriales</taxon>
        <taxon>Acutalibacteraceae</taxon>
        <taxon>Caproicibacter</taxon>
    </lineage>
</organism>
<dbReference type="EMBL" id="CP060286">
    <property type="protein sequence ID" value="QNK41006.1"/>
    <property type="molecule type" value="Genomic_DNA"/>
</dbReference>
<name>A0A6N8I052_9FIRM</name>
<dbReference type="InterPro" id="IPR029016">
    <property type="entry name" value="GAF-like_dom_sf"/>
</dbReference>
<dbReference type="EC" id="1.8.4.14" evidence="3"/>